<reference evidence="3 4" key="1">
    <citation type="submission" date="2015-10" db="EMBL/GenBank/DDBJ databases">
        <title>Genome analyses suggest a sexual origin of heterokaryosis in a supposedly ancient asexual fungus.</title>
        <authorList>
            <person name="Ropars J."/>
            <person name="Sedzielewska K."/>
            <person name="Noel J."/>
            <person name="Charron P."/>
            <person name="Farinelli L."/>
            <person name="Marton T."/>
            <person name="Kruger M."/>
            <person name="Pelin A."/>
            <person name="Brachmann A."/>
            <person name="Corradi N."/>
        </authorList>
    </citation>
    <scope>NUCLEOTIDE SEQUENCE [LARGE SCALE GENOMIC DNA]</scope>
    <source>
        <strain evidence="3 4">A4</strain>
    </source>
</reference>
<proteinExistence type="predicted"/>
<dbReference type="InterPro" id="IPR049945">
    <property type="entry name" value="AAA_22"/>
</dbReference>
<comment type="caution">
    <text evidence="3">The sequence shown here is derived from an EMBL/GenBank/DDBJ whole genome shotgun (WGS) entry which is preliminary data.</text>
</comment>
<dbReference type="InterPro" id="IPR027417">
    <property type="entry name" value="P-loop_NTPase"/>
</dbReference>
<keyword evidence="1" id="KW-0812">Transmembrane</keyword>
<dbReference type="PANTHER" id="PTHR36168">
    <property type="entry name" value="CHROMOSOME 1, WHOLE GENOME SHOTGUN SEQUENCE"/>
    <property type="match status" value="1"/>
</dbReference>
<evidence type="ECO:0000313" key="3">
    <source>
        <dbReference type="EMBL" id="PKY56817.1"/>
    </source>
</evidence>
<evidence type="ECO:0000256" key="1">
    <source>
        <dbReference type="SAM" id="Phobius"/>
    </source>
</evidence>
<dbReference type="VEuPathDB" id="FungiDB:RhiirFUN_017409"/>
<accession>A0A2I1HD57</accession>
<dbReference type="Proteomes" id="UP000234323">
    <property type="component" value="Unassembled WGS sequence"/>
</dbReference>
<protein>
    <recommendedName>
        <fullName evidence="2">ORC1/DEAH AAA+ ATPase domain-containing protein</fullName>
    </recommendedName>
</protein>
<sequence>MAYYFHRSILLSRLITRQVIFLQPQKFAFKKSNPVLFQSLLSRSYTNSLPNLSEKLTSAVVLDKYLSKTKKALKIIFFVNLIGFTILISGDLFYAWYLNSYNINLFNKTIEKGTRPVVVIGEDELVPRPVAIEQLKKILLPHKEQSFYYLVCGEHGTGKTILTKIASNEVGEDKKKGIQGRCGVIYIDIPPNEKKEKDFDEEFGEAFGRALNFKFEENISFSGQLMKKIFGDINQKDSNPKWERALEAFKYASVEYKKNNPCHRPPVIVYDNISHLDLGLLSYLQSDAKKSADERIYITVFVCSESLVPRIMEQNSAWSHSKKVIEIGDLSKEESMKYLTEKRKINKVDAKKIYELVDGRILDLKYMADDSLAKIPFEDTKKEILTKVKQKFAFANLLKDQTHYEAGKELINILLKSKEISTDIFRKFFKDSEVYNEVLKANVFTYHPSRDTITFQSKSVEVYIQENSSIFT</sequence>
<evidence type="ECO:0000313" key="4">
    <source>
        <dbReference type="Proteomes" id="UP000234323"/>
    </source>
</evidence>
<organism evidence="3 4">
    <name type="scientific">Rhizophagus irregularis</name>
    <dbReference type="NCBI Taxonomy" id="588596"/>
    <lineage>
        <taxon>Eukaryota</taxon>
        <taxon>Fungi</taxon>
        <taxon>Fungi incertae sedis</taxon>
        <taxon>Mucoromycota</taxon>
        <taxon>Glomeromycotina</taxon>
        <taxon>Glomeromycetes</taxon>
        <taxon>Glomerales</taxon>
        <taxon>Glomeraceae</taxon>
        <taxon>Rhizophagus</taxon>
    </lineage>
</organism>
<dbReference type="Pfam" id="PF13401">
    <property type="entry name" value="AAA_22"/>
    <property type="match status" value="1"/>
</dbReference>
<dbReference type="AlphaFoldDB" id="A0A2I1HD57"/>
<dbReference type="VEuPathDB" id="FungiDB:FUN_019082"/>
<dbReference type="GO" id="GO:0016887">
    <property type="term" value="F:ATP hydrolysis activity"/>
    <property type="evidence" value="ECO:0007669"/>
    <property type="project" value="InterPro"/>
</dbReference>
<dbReference type="PANTHER" id="PTHR36168:SF1">
    <property type="entry name" value="ORC1-LIKE AAA ATPASE DOMAIN-CONTAINING PROTEIN"/>
    <property type="match status" value="1"/>
</dbReference>
<dbReference type="VEuPathDB" id="FungiDB:RhiirA1_396566"/>
<keyword evidence="1" id="KW-0472">Membrane</keyword>
<dbReference type="EMBL" id="LLXI01002312">
    <property type="protein sequence ID" value="PKY56817.1"/>
    <property type="molecule type" value="Genomic_DNA"/>
</dbReference>
<keyword evidence="1" id="KW-1133">Transmembrane helix</keyword>
<name>A0A2I1HD57_9GLOM</name>
<dbReference type="Gene3D" id="3.40.50.300">
    <property type="entry name" value="P-loop containing nucleotide triphosphate hydrolases"/>
    <property type="match status" value="1"/>
</dbReference>
<feature type="transmembrane region" description="Helical" evidence="1">
    <location>
        <begin position="75"/>
        <end position="97"/>
    </location>
</feature>
<gene>
    <name evidence="3" type="ORF">RhiirA4_508284</name>
</gene>
<feature type="domain" description="ORC1/DEAH AAA+ ATPase" evidence="2">
    <location>
        <begin position="149"/>
        <end position="286"/>
    </location>
</feature>
<dbReference type="SUPFAM" id="SSF52540">
    <property type="entry name" value="P-loop containing nucleoside triphosphate hydrolases"/>
    <property type="match status" value="1"/>
</dbReference>
<keyword evidence="4" id="KW-1185">Reference proteome</keyword>
<evidence type="ECO:0000259" key="2">
    <source>
        <dbReference type="Pfam" id="PF13401"/>
    </source>
</evidence>